<dbReference type="OrthoDB" id="10674868at2759"/>
<comment type="caution">
    <text evidence="2">The sequence shown here is derived from an EMBL/GenBank/DDBJ whole genome shotgun (WGS) entry which is preliminary data.</text>
</comment>
<dbReference type="AlphaFoldDB" id="A0A9D4Z1S0"/>
<feature type="region of interest" description="Disordered" evidence="1">
    <location>
        <begin position="332"/>
        <end position="391"/>
    </location>
</feature>
<accession>A0A9D4Z1S0</accession>
<name>A0A9D4Z1S0_CHLVU</name>
<feature type="compositionally biased region" description="Low complexity" evidence="1">
    <location>
        <begin position="160"/>
        <end position="174"/>
    </location>
</feature>
<evidence type="ECO:0000313" key="2">
    <source>
        <dbReference type="EMBL" id="KAI3437561.1"/>
    </source>
</evidence>
<feature type="compositionally biased region" description="Low complexity" evidence="1">
    <location>
        <begin position="359"/>
        <end position="375"/>
    </location>
</feature>
<feature type="region of interest" description="Disordered" evidence="1">
    <location>
        <begin position="96"/>
        <end position="138"/>
    </location>
</feature>
<dbReference type="Proteomes" id="UP001055712">
    <property type="component" value="Unassembled WGS sequence"/>
</dbReference>
<sequence>MASGGEELSGAAPSGLPLSIDLHRVQQLLDHNSHAVFKLNGLVMLRRQRGGGEPPSPEELRLAVDAQRCLQEVAMLLPPKVLMPPAMAQQLIQHAEDPPGAQPSDGDAHRPQHSQQQQQHGKEQGQTQANVAPGNGYQTLQDTFKQDRVSLAAHQPPPLWTQQQQRQQQPLQPTSSGQFTTTLPPPPPFGDDGSYRPMHQQQSGHASVQPPLQHMLSASGSGLLPGGGLSGPLPSTFSGVLTAAQAAAAAGNAGGSLNLTWPDQQAGDPQAQDAVPGEPGSKQGVWLLAHAYSSMTDEQKEKLAAQPHEVRAFVLRARMRKLREQLEVLQQRGTASGDNPHPGQQLQQLQQLEKRHDQQPATDAQAQQLQLAAQQRPSVLMHHHSGGVPQPLSAELAHQASPELLAVGDLGAPGMLGGGGVGLAAGMGGTAPPFAAMSEGDQLERLRHHKQQQEDWLQRQRVAAAALQRDGGIAGGLL</sequence>
<keyword evidence="3" id="KW-1185">Reference proteome</keyword>
<evidence type="ECO:0000256" key="1">
    <source>
        <dbReference type="SAM" id="MobiDB-lite"/>
    </source>
</evidence>
<evidence type="ECO:0000313" key="3">
    <source>
        <dbReference type="Proteomes" id="UP001055712"/>
    </source>
</evidence>
<reference evidence="2" key="2">
    <citation type="submission" date="2020-11" db="EMBL/GenBank/DDBJ databases">
        <authorList>
            <person name="Cecchin M."/>
            <person name="Marcolungo L."/>
            <person name="Rossato M."/>
            <person name="Girolomoni L."/>
            <person name="Cosentino E."/>
            <person name="Cuine S."/>
            <person name="Li-Beisson Y."/>
            <person name="Delledonne M."/>
            <person name="Ballottari M."/>
        </authorList>
    </citation>
    <scope>NUCLEOTIDE SEQUENCE</scope>
    <source>
        <strain evidence="2">211/11P</strain>
        <tissue evidence="2">Whole cell</tissue>
    </source>
</reference>
<protein>
    <submittedName>
        <fullName evidence="2">Uncharacterized protein</fullName>
    </submittedName>
</protein>
<feature type="compositionally biased region" description="Low complexity" evidence="1">
    <location>
        <begin position="262"/>
        <end position="276"/>
    </location>
</feature>
<dbReference type="EMBL" id="SIDB01000001">
    <property type="protein sequence ID" value="KAI3437561.1"/>
    <property type="molecule type" value="Genomic_DNA"/>
</dbReference>
<feature type="region of interest" description="Disordered" evidence="1">
    <location>
        <begin position="158"/>
        <end position="209"/>
    </location>
</feature>
<proteinExistence type="predicted"/>
<gene>
    <name evidence="2" type="ORF">D9Q98_000014</name>
</gene>
<feature type="compositionally biased region" description="Low complexity" evidence="1">
    <location>
        <begin position="113"/>
        <end position="128"/>
    </location>
</feature>
<feature type="region of interest" description="Disordered" evidence="1">
    <location>
        <begin position="258"/>
        <end position="282"/>
    </location>
</feature>
<reference evidence="2" key="1">
    <citation type="journal article" date="2019" name="Plant J.">
        <title>Chlorella vulgaris genome assembly and annotation reveals the molecular basis for metabolic acclimation to high light conditions.</title>
        <authorList>
            <person name="Cecchin M."/>
            <person name="Marcolungo L."/>
            <person name="Rossato M."/>
            <person name="Girolomoni L."/>
            <person name="Cosentino E."/>
            <person name="Cuine S."/>
            <person name="Li-Beisson Y."/>
            <person name="Delledonne M."/>
            <person name="Ballottari M."/>
        </authorList>
    </citation>
    <scope>NUCLEOTIDE SEQUENCE</scope>
    <source>
        <strain evidence="2">211/11P</strain>
    </source>
</reference>
<organism evidence="2 3">
    <name type="scientific">Chlorella vulgaris</name>
    <name type="common">Green alga</name>
    <dbReference type="NCBI Taxonomy" id="3077"/>
    <lineage>
        <taxon>Eukaryota</taxon>
        <taxon>Viridiplantae</taxon>
        <taxon>Chlorophyta</taxon>
        <taxon>core chlorophytes</taxon>
        <taxon>Trebouxiophyceae</taxon>
        <taxon>Chlorellales</taxon>
        <taxon>Chlorellaceae</taxon>
        <taxon>Chlorella clade</taxon>
        <taxon>Chlorella</taxon>
    </lineage>
</organism>